<proteinExistence type="predicted"/>
<feature type="transmembrane region" description="Helical" evidence="1">
    <location>
        <begin position="55"/>
        <end position="79"/>
    </location>
</feature>
<accession>A0A7X9X249</accession>
<evidence type="ECO:0000313" key="2">
    <source>
        <dbReference type="EMBL" id="NML30044.1"/>
    </source>
</evidence>
<name>A0A7X9X249_9BURK</name>
<evidence type="ECO:0000313" key="3">
    <source>
        <dbReference type="Proteomes" id="UP000583127"/>
    </source>
</evidence>
<organism evidence="2 3">
    <name type="scientific">Paraburkholderia antibiotica</name>
    <dbReference type="NCBI Taxonomy" id="2728839"/>
    <lineage>
        <taxon>Bacteria</taxon>
        <taxon>Pseudomonadati</taxon>
        <taxon>Pseudomonadota</taxon>
        <taxon>Betaproteobacteria</taxon>
        <taxon>Burkholderiales</taxon>
        <taxon>Burkholderiaceae</taxon>
        <taxon>Paraburkholderia</taxon>
    </lineage>
</organism>
<gene>
    <name evidence="2" type="ORF">HHL14_04275</name>
</gene>
<reference evidence="2 3" key="1">
    <citation type="submission" date="2020-04" db="EMBL/GenBank/DDBJ databases">
        <title>Paraburkholderia sp. G-4-1-8 isolated from soil.</title>
        <authorList>
            <person name="Dahal R.H."/>
        </authorList>
    </citation>
    <scope>NUCLEOTIDE SEQUENCE [LARGE SCALE GENOMIC DNA]</scope>
    <source>
        <strain evidence="2 3">G-4-1-8</strain>
    </source>
</reference>
<dbReference type="AlphaFoldDB" id="A0A7X9X249"/>
<keyword evidence="1" id="KW-1133">Transmembrane helix</keyword>
<dbReference type="EMBL" id="JABBFZ010000002">
    <property type="protein sequence ID" value="NML30044.1"/>
    <property type="molecule type" value="Genomic_DNA"/>
</dbReference>
<comment type="caution">
    <text evidence="2">The sequence shown here is derived from an EMBL/GenBank/DDBJ whole genome shotgun (WGS) entry which is preliminary data.</text>
</comment>
<keyword evidence="1" id="KW-0472">Membrane</keyword>
<keyword evidence="1" id="KW-0812">Transmembrane</keyword>
<protein>
    <recommendedName>
        <fullName evidence="4">Transmembrane protein</fullName>
    </recommendedName>
</protein>
<dbReference type="RefSeq" id="WP_169496342.1">
    <property type="nucleotide sequence ID" value="NZ_JABBFZ010000002.1"/>
</dbReference>
<evidence type="ECO:0008006" key="4">
    <source>
        <dbReference type="Google" id="ProtNLM"/>
    </source>
</evidence>
<sequence length="93" mass="11146">MATLARRLFKVTLFCGLFYLALRYVHTYPWPMPESQSVMWWRASRWLGIRDPEDLYFWVWVPIALFVSAVAYVAIVRLWRDYGTKRRGDAARN</sequence>
<evidence type="ECO:0000256" key="1">
    <source>
        <dbReference type="SAM" id="Phobius"/>
    </source>
</evidence>
<dbReference type="Proteomes" id="UP000583127">
    <property type="component" value="Unassembled WGS sequence"/>
</dbReference>
<keyword evidence="3" id="KW-1185">Reference proteome</keyword>